<dbReference type="RefSeq" id="WP_404634600.1">
    <property type="nucleotide sequence ID" value="NZ_JADIKM010000004.1"/>
</dbReference>
<gene>
    <name evidence="1" type="ORF">ISP17_14960</name>
</gene>
<sequence length="152" mass="16364">MDKITISAYELAQRFVGTKEVPGATSNPQVLAMLRLDEPAVVDDAVPWCSAFINYVAWLLRLPRSKSLMARSWLTVGQVVSLEEAEPGFDVAIFKRGDGEQPGANVIDAPGHVGFFAGIEGNKILLLGGNQGDSVSVSPQKRSDLLGIRRLA</sequence>
<dbReference type="Gene3D" id="3.90.1720.10">
    <property type="entry name" value="endopeptidase domain like (from Nostoc punctiforme)"/>
    <property type="match status" value="1"/>
</dbReference>
<reference evidence="1 2" key="1">
    <citation type="submission" date="2020-10" db="EMBL/GenBank/DDBJ databases">
        <title>Phylogeny of dyella-like bacteria.</title>
        <authorList>
            <person name="Fu J."/>
        </authorList>
    </citation>
    <scope>NUCLEOTIDE SEQUENCE [LARGE SCALE GENOMIC DNA]</scope>
    <source>
        <strain evidence="1 2">Gsoil3046</strain>
    </source>
</reference>
<proteinExistence type="predicted"/>
<name>A0ABW8JYK6_9GAMM</name>
<dbReference type="InterPro" id="IPR013423">
    <property type="entry name" value="CHP02594"/>
</dbReference>
<dbReference type="Proteomes" id="UP001620460">
    <property type="component" value="Unassembled WGS sequence"/>
</dbReference>
<accession>A0ABW8JYK6</accession>
<keyword evidence="2" id="KW-1185">Reference proteome</keyword>
<evidence type="ECO:0000313" key="2">
    <source>
        <dbReference type="Proteomes" id="UP001620460"/>
    </source>
</evidence>
<comment type="caution">
    <text evidence="1">The sequence shown here is derived from an EMBL/GenBank/DDBJ whole genome shotgun (WGS) entry which is preliminary data.</text>
</comment>
<dbReference type="EMBL" id="JADIKM010000004">
    <property type="protein sequence ID" value="MFK2905261.1"/>
    <property type="molecule type" value="Genomic_DNA"/>
</dbReference>
<dbReference type="NCBIfam" id="TIGR02594">
    <property type="entry name" value="TIGR02594 family protein"/>
    <property type="match status" value="1"/>
</dbReference>
<evidence type="ECO:0000313" key="1">
    <source>
        <dbReference type="EMBL" id="MFK2905261.1"/>
    </source>
</evidence>
<protein>
    <submittedName>
        <fullName evidence="1">TIGR02594 family protein</fullName>
    </submittedName>
</protein>
<organism evidence="1 2">
    <name type="scientific">Dyella ginsengisoli</name>
    <dbReference type="NCBI Taxonomy" id="363848"/>
    <lineage>
        <taxon>Bacteria</taxon>
        <taxon>Pseudomonadati</taxon>
        <taxon>Pseudomonadota</taxon>
        <taxon>Gammaproteobacteria</taxon>
        <taxon>Lysobacterales</taxon>
        <taxon>Rhodanobacteraceae</taxon>
        <taxon>Dyella</taxon>
    </lineage>
</organism>